<reference evidence="2 3" key="1">
    <citation type="submission" date="2023-10" db="EMBL/GenBank/DDBJ databases">
        <title>Genomes of two closely related lineages of the louse Polyplax serrata with different host specificities.</title>
        <authorList>
            <person name="Martinu J."/>
            <person name="Tarabai H."/>
            <person name="Stefka J."/>
            <person name="Hypsa V."/>
        </authorList>
    </citation>
    <scope>NUCLEOTIDE SEQUENCE [LARGE SCALE GENOMIC DNA]</scope>
    <source>
        <strain evidence="2">HR10_N</strain>
    </source>
</reference>
<comment type="caution">
    <text evidence="2">The sequence shown here is derived from an EMBL/GenBank/DDBJ whole genome shotgun (WGS) entry which is preliminary data.</text>
</comment>
<name>A0AAN8S9U2_POLSC</name>
<dbReference type="AlphaFoldDB" id="A0AAN8S9U2"/>
<sequence>MPDAERTPLGRKEVAVAENQSKRPKSLIVESGTHPHLDGMAPSRSPKGTHRVKAATDLKLLLPPTEECLEEPQLPPTPPPPLKQCPRRKDPVGTGESREVAVAENQSKRPKSLIVESGTHPHLDGMAPSRSPKGTHRVKAATDLKLLLPPTEECLEEPQLPPTPPPPL</sequence>
<feature type="compositionally biased region" description="Pro residues" evidence="1">
    <location>
        <begin position="73"/>
        <end position="83"/>
    </location>
</feature>
<accession>A0AAN8S9U2</accession>
<feature type="region of interest" description="Disordered" evidence="1">
    <location>
        <begin position="64"/>
        <end position="137"/>
    </location>
</feature>
<evidence type="ECO:0000256" key="1">
    <source>
        <dbReference type="SAM" id="MobiDB-lite"/>
    </source>
</evidence>
<protein>
    <submittedName>
        <fullName evidence="2">Uncharacterized protein</fullName>
    </submittedName>
</protein>
<gene>
    <name evidence="2" type="ORF">RUM43_012155</name>
</gene>
<dbReference type="Proteomes" id="UP001372834">
    <property type="component" value="Unassembled WGS sequence"/>
</dbReference>
<feature type="region of interest" description="Disordered" evidence="1">
    <location>
        <begin position="1"/>
        <end position="51"/>
    </location>
</feature>
<feature type="compositionally biased region" description="Basic and acidic residues" evidence="1">
    <location>
        <begin position="87"/>
        <end position="101"/>
    </location>
</feature>
<dbReference type="EMBL" id="JAWJWE010000005">
    <property type="protein sequence ID" value="KAK6634753.1"/>
    <property type="molecule type" value="Genomic_DNA"/>
</dbReference>
<evidence type="ECO:0000313" key="2">
    <source>
        <dbReference type="EMBL" id="KAK6634753.1"/>
    </source>
</evidence>
<proteinExistence type="predicted"/>
<evidence type="ECO:0000313" key="3">
    <source>
        <dbReference type="Proteomes" id="UP001372834"/>
    </source>
</evidence>
<feature type="compositionally biased region" description="Basic and acidic residues" evidence="1">
    <location>
        <begin position="1"/>
        <end position="15"/>
    </location>
</feature>
<organism evidence="2 3">
    <name type="scientific">Polyplax serrata</name>
    <name type="common">Common mouse louse</name>
    <dbReference type="NCBI Taxonomy" id="468196"/>
    <lineage>
        <taxon>Eukaryota</taxon>
        <taxon>Metazoa</taxon>
        <taxon>Ecdysozoa</taxon>
        <taxon>Arthropoda</taxon>
        <taxon>Hexapoda</taxon>
        <taxon>Insecta</taxon>
        <taxon>Pterygota</taxon>
        <taxon>Neoptera</taxon>
        <taxon>Paraneoptera</taxon>
        <taxon>Psocodea</taxon>
        <taxon>Troctomorpha</taxon>
        <taxon>Phthiraptera</taxon>
        <taxon>Anoplura</taxon>
        <taxon>Polyplacidae</taxon>
        <taxon>Polyplax</taxon>
    </lineage>
</organism>